<organism evidence="1 2">
    <name type="scientific">Serratia marcescens</name>
    <dbReference type="NCBI Taxonomy" id="615"/>
    <lineage>
        <taxon>Bacteria</taxon>
        <taxon>Pseudomonadati</taxon>
        <taxon>Pseudomonadota</taxon>
        <taxon>Gammaproteobacteria</taxon>
        <taxon>Enterobacterales</taxon>
        <taxon>Yersiniaceae</taxon>
        <taxon>Serratia</taxon>
    </lineage>
</organism>
<name>A0A5C7BRF2_SERMA</name>
<proteinExistence type="predicted"/>
<comment type="caution">
    <text evidence="1">The sequence shown here is derived from an EMBL/GenBank/DDBJ whole genome shotgun (WGS) entry which is preliminary data.</text>
</comment>
<protein>
    <submittedName>
        <fullName evidence="1">DUF2913 family protein</fullName>
    </submittedName>
</protein>
<dbReference type="Pfam" id="PF11140">
    <property type="entry name" value="DUF2913"/>
    <property type="match status" value="1"/>
</dbReference>
<dbReference type="EMBL" id="VOUQ01000020">
    <property type="protein sequence ID" value="TXE26763.1"/>
    <property type="molecule type" value="Genomic_DNA"/>
</dbReference>
<reference evidence="1 2" key="1">
    <citation type="submission" date="2019-07" db="EMBL/GenBank/DDBJ databases">
        <title>Serratia strains were isolated from fresh produce.</title>
        <authorList>
            <person name="Cho G.-S."/>
            <person name="Stein M."/>
            <person name="Lee W."/>
            <person name="Suh S.H."/>
            <person name="Franz C.M.A.P."/>
        </authorList>
    </citation>
    <scope>NUCLEOTIDE SEQUENCE [LARGE SCALE GENOMIC DNA]</scope>
    <source>
        <strain evidence="1 2">S16</strain>
    </source>
</reference>
<dbReference type="InterPro" id="IPR021316">
    <property type="entry name" value="DUF2913"/>
</dbReference>
<dbReference type="AlphaFoldDB" id="A0A5C7BRF2"/>
<gene>
    <name evidence="1" type="ORF">FOT62_23140</name>
</gene>
<sequence length="225" mass="25212">MKKTHNTLPPEQAVSDLAHFAWCALVGLRLAQQVGQALTPLTTHTFLVRWLADAQKQRRFPRSVATDIESLLRLGRQKGPAAGLLNRLQYLWHSCTEPMTQQSDLFRLTHAIEYLRSQGWVNAVVTDEEWVSESLYSEYADASALLVRKSELQWHFTEQGRQSAPVDFMVVGDGRTVGEVLDARALHYVIREQHVGGCILVLIPSAEASVDAVAVPEAQRQMVAR</sequence>
<evidence type="ECO:0000313" key="2">
    <source>
        <dbReference type="Proteomes" id="UP000321126"/>
    </source>
</evidence>
<dbReference type="Proteomes" id="UP000321126">
    <property type="component" value="Unassembled WGS sequence"/>
</dbReference>
<evidence type="ECO:0000313" key="1">
    <source>
        <dbReference type="EMBL" id="TXE26763.1"/>
    </source>
</evidence>
<dbReference type="RefSeq" id="WP_147882686.1">
    <property type="nucleotide sequence ID" value="NZ_VOUQ01000020.1"/>
</dbReference>
<accession>A0A5C7BRF2</accession>